<dbReference type="EMBL" id="CAEZYE010000120">
    <property type="protein sequence ID" value="CAB4721673.1"/>
    <property type="molecule type" value="Genomic_DNA"/>
</dbReference>
<dbReference type="AlphaFoldDB" id="A0A6J6RHZ5"/>
<organism evidence="1">
    <name type="scientific">freshwater metagenome</name>
    <dbReference type="NCBI Taxonomy" id="449393"/>
    <lineage>
        <taxon>unclassified sequences</taxon>
        <taxon>metagenomes</taxon>
        <taxon>ecological metagenomes</taxon>
    </lineage>
</organism>
<name>A0A6J6RHZ5_9ZZZZ</name>
<proteinExistence type="predicted"/>
<sequence>MAGVAAAAIVWAGIKSGVLEAGARPNLIAAIGSGYLMALVKPKRAM</sequence>
<accession>A0A6J6RHZ5</accession>
<reference evidence="1" key="1">
    <citation type="submission" date="2020-05" db="EMBL/GenBank/DDBJ databases">
        <authorList>
            <person name="Chiriac C."/>
            <person name="Salcher M."/>
            <person name="Ghai R."/>
            <person name="Kavagutti S V."/>
        </authorList>
    </citation>
    <scope>NUCLEOTIDE SEQUENCE</scope>
</reference>
<gene>
    <name evidence="1" type="ORF">UFOPK2655_01371</name>
</gene>
<protein>
    <submittedName>
        <fullName evidence="1">Unannotated protein</fullName>
    </submittedName>
</protein>
<evidence type="ECO:0000313" key="1">
    <source>
        <dbReference type="EMBL" id="CAB4721673.1"/>
    </source>
</evidence>